<protein>
    <submittedName>
        <fullName evidence="2">YjbH domain-containing protein</fullName>
    </submittedName>
</protein>
<dbReference type="InterPro" id="IPR010344">
    <property type="entry name" value="YbjH"/>
</dbReference>
<name>A0AA47KJ84_9GAMM</name>
<evidence type="ECO:0000313" key="2">
    <source>
        <dbReference type="EMBL" id="WBA07852.1"/>
    </source>
</evidence>
<evidence type="ECO:0000256" key="1">
    <source>
        <dbReference type="SAM" id="SignalP"/>
    </source>
</evidence>
<feature type="signal peptide" evidence="1">
    <location>
        <begin position="1"/>
        <end position="23"/>
    </location>
</feature>
<dbReference type="EMBL" id="CP114588">
    <property type="protein sequence ID" value="WBA07852.1"/>
    <property type="molecule type" value="Genomic_DNA"/>
</dbReference>
<dbReference type="AlphaFoldDB" id="A0AA47KJ84"/>
<keyword evidence="1" id="KW-0732">Signal</keyword>
<dbReference type="Pfam" id="PF06082">
    <property type="entry name" value="YjbH"/>
    <property type="match status" value="1"/>
</dbReference>
<gene>
    <name evidence="2" type="ORF">N8M53_08340</name>
</gene>
<accession>A0AA47KJ84</accession>
<sequence length="722" mass="80488">MKTAVFTHSALAAALFCAYSAHADSFSYPSLVYSQTDFGGVGLMQMPSARTAPEGGFSLGSTYNEDYLHYHASLQLFPWLETTIRYTQVHDVLYSQNPDFSDDNSYTDKSIDAKLTLLNESYWLPELAVGVRDLGGTGLFDGEYVVGSKRAGPFDFTLGVGWGYLGNRANLRGNKTLGSDCDRNTGYKGNGGNVDLDRMFTGCVALFGGVEYQTPLSPLSLKLEYDGNDYRSDFPTSRQGVPLPADSPWNLGLVYQLAPWADVHLSYERGNTFTAGLTLVNNFSDADPFWLDDPIAAYRPQASTDSLTKAEWQQLSQQLAQNAGYSDNRVYYDGDQLTVTGEQNKYRDRSQAHERAARLIANTGIEAKRYKLIETKNRQLMTETIIDANRYTQIANNDYVGADISDATGTIASRSPRGTLMGNNDDDFRAGIAPKLRQSIGGAEDFYLYAIGVLGTAEWFMNDHLVASGEVYANLFDNYDKFNYTVPPDGTDLKRVRTLTRQYIDERYRVTNLQLTYFDKFGSNWYTQTYGGYLEDMFAGVGGEVLYRPYNSDFALGVDINYVKQRDPSSVFGLFSQERQYSDEDQRYYRVQTGTTTGHATLYWREPLGLFEGTMAKISAGRYLTDDVGVTIDASKQFDSGITAGVFATKTDLSAEEFGEGSFTKGFYISIPFDLLSVKPNTSRATISWLPLQRDGGQKLGKKYSLYGMTDARSPWSTRPIQ</sequence>
<feature type="chain" id="PRO_5041306243" evidence="1">
    <location>
        <begin position="24"/>
        <end position="722"/>
    </location>
</feature>
<evidence type="ECO:0000313" key="3">
    <source>
        <dbReference type="Proteomes" id="UP001164748"/>
    </source>
</evidence>
<dbReference type="RefSeq" id="WP_269578437.1">
    <property type="nucleotide sequence ID" value="NZ_CP114588.1"/>
</dbReference>
<organism evidence="2 3">
    <name type="scientific">Salinivibrio kushneri</name>
    <dbReference type="NCBI Taxonomy" id="1908198"/>
    <lineage>
        <taxon>Bacteria</taxon>
        <taxon>Pseudomonadati</taxon>
        <taxon>Pseudomonadota</taxon>
        <taxon>Gammaproteobacteria</taxon>
        <taxon>Vibrionales</taxon>
        <taxon>Vibrionaceae</taxon>
        <taxon>Salinivibrio</taxon>
    </lineage>
</organism>
<reference evidence="2" key="1">
    <citation type="submission" date="2022-09" db="EMBL/GenBank/DDBJ databases">
        <authorList>
            <person name="Li Z.-J."/>
        </authorList>
    </citation>
    <scope>NUCLEOTIDE SEQUENCE</scope>
    <source>
        <strain evidence="2">TGB11</strain>
    </source>
</reference>
<dbReference type="Proteomes" id="UP001164748">
    <property type="component" value="Chromosome"/>
</dbReference>
<proteinExistence type="predicted"/>